<keyword evidence="2" id="KW-0732">Signal</keyword>
<dbReference type="Bgee" id="ENSPREG00000005760">
    <property type="expression patterns" value="Expressed in head"/>
</dbReference>
<dbReference type="GeneTree" id="ENSGT00970000193507"/>
<reference evidence="4" key="1">
    <citation type="submission" date="2013-11" db="EMBL/GenBank/DDBJ databases">
        <title>The genomic landscape of the Guanapo guppy.</title>
        <authorList>
            <person name="Kuenstner A."/>
            <person name="Dreyer C."/>
        </authorList>
    </citation>
    <scope>NUCLEOTIDE SEQUENCE</scope>
    <source>
        <strain evidence="4">Guanapo</strain>
    </source>
</reference>
<reference evidence="3" key="3">
    <citation type="submission" date="2025-09" db="UniProtKB">
        <authorList>
            <consortium name="Ensembl"/>
        </authorList>
    </citation>
    <scope>IDENTIFICATION</scope>
    <source>
        <strain evidence="3">Guanapo</strain>
    </source>
</reference>
<evidence type="ECO:0000256" key="2">
    <source>
        <dbReference type="SAM" id="SignalP"/>
    </source>
</evidence>
<reference evidence="3" key="2">
    <citation type="submission" date="2025-08" db="UniProtKB">
        <authorList>
            <consortium name="Ensembl"/>
        </authorList>
    </citation>
    <scope>IDENTIFICATION</scope>
    <source>
        <strain evidence="3">Guanapo</strain>
    </source>
</reference>
<dbReference type="AlphaFoldDB" id="A0A3P9NG01"/>
<accession>A0A3P9NG01</accession>
<dbReference type="KEGG" id="pret:103465133"/>
<organism evidence="3 4">
    <name type="scientific">Poecilia reticulata</name>
    <name type="common">Guppy</name>
    <name type="synonym">Acanthophacelus reticulatus</name>
    <dbReference type="NCBI Taxonomy" id="8081"/>
    <lineage>
        <taxon>Eukaryota</taxon>
        <taxon>Metazoa</taxon>
        <taxon>Chordata</taxon>
        <taxon>Craniata</taxon>
        <taxon>Vertebrata</taxon>
        <taxon>Euteleostomi</taxon>
        <taxon>Actinopterygii</taxon>
        <taxon>Neopterygii</taxon>
        <taxon>Teleostei</taxon>
        <taxon>Neoteleostei</taxon>
        <taxon>Acanthomorphata</taxon>
        <taxon>Ovalentaria</taxon>
        <taxon>Atherinomorphae</taxon>
        <taxon>Cyprinodontiformes</taxon>
        <taxon>Poeciliidae</taxon>
        <taxon>Poeciliinae</taxon>
        <taxon>Poecilia</taxon>
    </lineage>
</organism>
<evidence type="ECO:0000313" key="4">
    <source>
        <dbReference type="Proteomes" id="UP000242638"/>
    </source>
</evidence>
<feature type="region of interest" description="Disordered" evidence="1">
    <location>
        <begin position="30"/>
        <end position="55"/>
    </location>
</feature>
<keyword evidence="4" id="KW-1185">Reference proteome</keyword>
<dbReference type="GeneID" id="103465133"/>
<dbReference type="OrthoDB" id="8446208at2759"/>
<evidence type="ECO:0000313" key="3">
    <source>
        <dbReference type="Ensembl" id="ENSPREP00000008457.1"/>
    </source>
</evidence>
<sequence length="554" mass="61474">MPLRSILSYFALIIVLRSCTVCAGLSGEAEEERPAAVPGSHHLSRVGSGRKGEPGSLTFTYDQKGDFNSTNVLHSAKLKRLAPSVHCGSNQMTLSVKRRGTHHFLIDSGEEPLTPLSQMPSTCGFFVKRSRRDVQYAASYQGCHVNKQGNEYSLPLRLWGEPMTMSCPGMVPLPSIFCFPDKMVVTIRGVPANELKVKVSGTWQPWSSACSSCRLTFNESLGELMLIAPYNQDLCVEIKDGEHLLSLQWADFELAASCPPVPNPDLTTERAAPSIDGNEALQLQFPQLPIFSQFLETQSTQSPGLVAPLPFSFVAADFSEKQKIPENQSPPLLPHFYLFPGSESPAHPHRVDTHTSRLWSPQTSLSLYPVPLFQEFPMMPGVFLPTTTPVPLPATSTEAVVTTPAPTGNEKPYLQPEFPALLQYPFAPFSKYPQSPREQTAADAESKPQHLHPRVFQIPMLYPFNHFPQLQNAPAPVASTDPPPPEKPLYQQHPVIPPYMFPSRFPYLHFFNSPVMTSSYPAPSGQQQHQPVYHSMQAFYPFLPDQSRTAPKDI</sequence>
<name>A0A3P9NG01_POERE</name>
<dbReference type="OMA" id="QKGDFNS"/>
<dbReference type="Ensembl" id="ENSPRET00000008555.1">
    <property type="protein sequence ID" value="ENSPREP00000008457.1"/>
    <property type="gene ID" value="ENSPREG00000005760.1"/>
</dbReference>
<feature type="signal peptide" evidence="2">
    <location>
        <begin position="1"/>
        <end position="23"/>
    </location>
</feature>
<proteinExistence type="predicted"/>
<evidence type="ECO:0000256" key="1">
    <source>
        <dbReference type="SAM" id="MobiDB-lite"/>
    </source>
</evidence>
<dbReference type="RefSeq" id="XP_008407952.1">
    <property type="nucleotide sequence ID" value="XM_008409730.2"/>
</dbReference>
<feature type="chain" id="PRO_5018174889" evidence="2">
    <location>
        <begin position="24"/>
        <end position="554"/>
    </location>
</feature>
<dbReference type="Proteomes" id="UP000242638">
    <property type="component" value="Unassembled WGS sequence"/>
</dbReference>
<protein>
    <submittedName>
        <fullName evidence="3">Uncharacterized LOC103465133</fullName>
    </submittedName>
</protein>